<dbReference type="OrthoDB" id="3174721at2759"/>
<dbReference type="Proteomes" id="UP000292702">
    <property type="component" value="Unassembled WGS sequence"/>
</dbReference>
<feature type="compositionally biased region" description="Polar residues" evidence="1">
    <location>
        <begin position="96"/>
        <end position="125"/>
    </location>
</feature>
<evidence type="ECO:0000313" key="3">
    <source>
        <dbReference type="EMBL" id="TCD67101.1"/>
    </source>
</evidence>
<dbReference type="EMBL" id="RWJN01000110">
    <property type="protein sequence ID" value="TCD67101.1"/>
    <property type="molecule type" value="Genomic_DNA"/>
</dbReference>
<evidence type="ECO:0000256" key="1">
    <source>
        <dbReference type="SAM" id="MobiDB-lite"/>
    </source>
</evidence>
<name>A0A4R0RFU7_9APHY</name>
<reference evidence="3 4" key="1">
    <citation type="submission" date="2018-11" db="EMBL/GenBank/DDBJ databases">
        <title>Genome assembly of Steccherinum ochraceum LE-BIN_3174, the white-rot fungus of the Steccherinaceae family (The Residual Polyporoid clade, Polyporales, Basidiomycota).</title>
        <authorList>
            <person name="Fedorova T.V."/>
            <person name="Glazunova O.A."/>
            <person name="Landesman E.O."/>
            <person name="Moiseenko K.V."/>
            <person name="Psurtseva N.V."/>
            <person name="Savinova O.S."/>
            <person name="Shakhova N.V."/>
            <person name="Tyazhelova T.V."/>
            <person name="Vasina D.V."/>
        </authorList>
    </citation>
    <scope>NUCLEOTIDE SEQUENCE [LARGE SCALE GENOMIC DNA]</scope>
    <source>
        <strain evidence="3 4">LE-BIN_3174</strain>
    </source>
</reference>
<proteinExistence type="predicted"/>
<feature type="compositionally biased region" description="Basic and acidic residues" evidence="1">
    <location>
        <begin position="126"/>
        <end position="135"/>
    </location>
</feature>
<feature type="region of interest" description="Disordered" evidence="1">
    <location>
        <begin position="1"/>
        <end position="251"/>
    </location>
</feature>
<keyword evidence="4" id="KW-1185">Reference proteome</keyword>
<feature type="compositionally biased region" description="Low complexity" evidence="1">
    <location>
        <begin position="45"/>
        <end position="54"/>
    </location>
</feature>
<evidence type="ECO:0000259" key="2">
    <source>
        <dbReference type="Pfam" id="PF20236"/>
    </source>
</evidence>
<dbReference type="AlphaFoldDB" id="A0A4R0RFU7"/>
<feature type="compositionally biased region" description="Polar residues" evidence="1">
    <location>
        <begin position="136"/>
        <end position="152"/>
    </location>
</feature>
<dbReference type="InterPro" id="IPR046528">
    <property type="entry name" value="DUF6593"/>
</dbReference>
<dbReference type="Pfam" id="PF20236">
    <property type="entry name" value="DUF6593"/>
    <property type="match status" value="1"/>
</dbReference>
<organism evidence="3 4">
    <name type="scientific">Steccherinum ochraceum</name>
    <dbReference type="NCBI Taxonomy" id="92696"/>
    <lineage>
        <taxon>Eukaryota</taxon>
        <taxon>Fungi</taxon>
        <taxon>Dikarya</taxon>
        <taxon>Basidiomycota</taxon>
        <taxon>Agaricomycotina</taxon>
        <taxon>Agaricomycetes</taxon>
        <taxon>Polyporales</taxon>
        <taxon>Steccherinaceae</taxon>
        <taxon>Steccherinum</taxon>
    </lineage>
</organism>
<feature type="compositionally biased region" description="Low complexity" evidence="1">
    <location>
        <begin position="194"/>
        <end position="206"/>
    </location>
</feature>
<gene>
    <name evidence="3" type="ORF">EIP91_000564</name>
</gene>
<feature type="domain" description="DUF6593" evidence="2">
    <location>
        <begin position="273"/>
        <end position="425"/>
    </location>
</feature>
<evidence type="ECO:0000313" key="4">
    <source>
        <dbReference type="Proteomes" id="UP000292702"/>
    </source>
</evidence>
<protein>
    <recommendedName>
        <fullName evidence="2">DUF6593 domain-containing protein</fullName>
    </recommendedName>
</protein>
<feature type="compositionally biased region" description="Pro residues" evidence="1">
    <location>
        <begin position="233"/>
        <end position="251"/>
    </location>
</feature>
<comment type="caution">
    <text evidence="3">The sequence shown here is derived from an EMBL/GenBank/DDBJ whole genome shotgun (WGS) entry which is preliminary data.</text>
</comment>
<accession>A0A4R0RFU7</accession>
<sequence>MASLYTNGHGLLSRSGTVMTQSPPPQYQPVDENATISQVIHEEPIPSSSSQHRSPQPPYPVAPSVQGERKPSQTRLAWNPANGIPEEGVPQRPQYAASTISNRSQDPSPTFDHLQTYQVAASASRASHETTHSDYHGQSSRAYDVGPSNNAHYYNGSPGLPASYPTNSSMRPPDSYAQPQRRRESSASYDAHLAYPSSASHSPPSAIGHTNSNGYSSPEPPFAQNRGDRSLPMLPPPMLPPPQTGPPPAQPPYKSDVSMYYFRSSGFNSMTLYTFDQRPCYHIDVTMNCFNPTSTVTTIRRKSQQGELVACFEMGISAEKGTLAFGTSNYWLSDVFKSFRTVKSNGKGRWIWRRGECDLEWNSALSETESRCFNNNDKKGKQIARIIPPSKLGAARDTLLEVHLAAQHILDDLVVSSVITERKRQSPVGGSHNEDLFSR</sequence>